<evidence type="ECO:0000256" key="2">
    <source>
        <dbReference type="ARBA" id="ARBA00004496"/>
    </source>
</evidence>
<dbReference type="FunFam" id="2.30.29.30:FF:000391">
    <property type="entry name" value="Sterol 3-beta-glucosyltransferase"/>
    <property type="match status" value="1"/>
</dbReference>
<dbReference type="InterPro" id="IPR010610">
    <property type="entry name" value="EryCIII-like_C"/>
</dbReference>
<evidence type="ECO:0000256" key="15">
    <source>
        <dbReference type="ARBA" id="ARBA00023166"/>
    </source>
</evidence>
<dbReference type="InterPro" id="IPR004276">
    <property type="entry name" value="GlycoTrans_28_N"/>
</dbReference>
<evidence type="ECO:0000256" key="10">
    <source>
        <dbReference type="ARBA" id="ARBA00022737"/>
    </source>
</evidence>
<dbReference type="InterPro" id="IPR004182">
    <property type="entry name" value="GRAM"/>
</dbReference>
<dbReference type="Pfam" id="PF02893">
    <property type="entry name" value="GRAM"/>
    <property type="match status" value="1"/>
</dbReference>
<dbReference type="SUPFAM" id="SSF50729">
    <property type="entry name" value="PH domain-like"/>
    <property type="match status" value="1"/>
</dbReference>
<dbReference type="Pfam" id="PF00169">
    <property type="entry name" value="PH"/>
    <property type="match status" value="1"/>
</dbReference>
<comment type="subcellular location">
    <subcellularLocation>
        <location evidence="2">Cytoplasm</location>
    </subcellularLocation>
    <subcellularLocation>
        <location evidence="1">Membrane</location>
        <topology evidence="1">Peripheral membrane protein</topology>
    </subcellularLocation>
</comment>
<evidence type="ECO:0000259" key="22">
    <source>
        <dbReference type="PROSITE" id="PS50003"/>
    </source>
</evidence>
<evidence type="ECO:0000256" key="18">
    <source>
        <dbReference type="ARBA" id="ARBA00047886"/>
    </source>
</evidence>
<dbReference type="InterPro" id="IPR011993">
    <property type="entry name" value="PH-like_dom_sf"/>
</dbReference>
<dbReference type="GO" id="GO:0016906">
    <property type="term" value="F:sterol 3-beta-glucosyltransferase activity"/>
    <property type="evidence" value="ECO:0007669"/>
    <property type="project" value="UniProtKB-EC"/>
</dbReference>
<dbReference type="FunFam" id="3.40.50.2000:FF:000029">
    <property type="entry name" value="Sterol 3-beta-glucosyltransferase"/>
    <property type="match status" value="1"/>
</dbReference>
<keyword evidence="16" id="KW-0753">Steroid metabolism</keyword>
<dbReference type="SMART" id="SM00568">
    <property type="entry name" value="GRAM"/>
    <property type="match status" value="2"/>
</dbReference>
<keyword evidence="14" id="KW-0472">Membrane</keyword>
<dbReference type="PANTHER" id="PTHR48050:SF25">
    <property type="entry name" value="STEROL 3-BETA-GLUCOSYLTRANSFERASE"/>
    <property type="match status" value="1"/>
</dbReference>
<dbReference type="GO" id="GO:0005737">
    <property type="term" value="C:cytoplasm"/>
    <property type="evidence" value="ECO:0007669"/>
    <property type="project" value="UniProtKB-SubCell"/>
</dbReference>
<evidence type="ECO:0000256" key="13">
    <source>
        <dbReference type="ARBA" id="ARBA00023098"/>
    </source>
</evidence>
<evidence type="ECO:0000256" key="9">
    <source>
        <dbReference type="ARBA" id="ARBA00022679"/>
    </source>
</evidence>
<feature type="compositionally biased region" description="Basic residues" evidence="21">
    <location>
        <begin position="35"/>
        <end position="51"/>
    </location>
</feature>
<accession>A0A6C1DX03</accession>
<keyword evidence="24" id="KW-1185">Reference proteome</keyword>
<dbReference type="Pfam" id="PF06722">
    <property type="entry name" value="EryCIII-like_C"/>
    <property type="match status" value="1"/>
</dbReference>
<keyword evidence="15" id="KW-1207">Sterol metabolism</keyword>
<dbReference type="Proteomes" id="UP000501346">
    <property type="component" value="Chromosome ScXII"/>
</dbReference>
<dbReference type="InterPro" id="IPR002213">
    <property type="entry name" value="UDP_glucos_trans"/>
</dbReference>
<feature type="region of interest" description="Disordered" evidence="21">
    <location>
        <begin position="427"/>
        <end position="465"/>
    </location>
</feature>
<dbReference type="PANTHER" id="PTHR48050">
    <property type="entry name" value="STEROL 3-BETA-GLUCOSYLTRANSFERASE"/>
    <property type="match status" value="1"/>
</dbReference>
<protein>
    <recommendedName>
        <fullName evidence="5">Sterol 3-beta-glucosyltransferase</fullName>
        <ecNumber evidence="4">2.4.1.173</ecNumber>
    </recommendedName>
    <alternativeName>
        <fullName evidence="17">Autophagy-related protein 26</fullName>
    </alternativeName>
</protein>
<evidence type="ECO:0000313" key="24">
    <source>
        <dbReference type="Proteomes" id="UP000501346"/>
    </source>
</evidence>
<dbReference type="Pfam" id="PF03033">
    <property type="entry name" value="Glyco_transf_28"/>
    <property type="match status" value="1"/>
</dbReference>
<keyword evidence="7" id="KW-0444">Lipid biosynthesis</keyword>
<evidence type="ECO:0000256" key="20">
    <source>
        <dbReference type="ARBA" id="ARBA00056764"/>
    </source>
</evidence>
<feature type="region of interest" description="Disordered" evidence="21">
    <location>
        <begin position="1"/>
        <end position="89"/>
    </location>
</feature>
<evidence type="ECO:0000256" key="7">
    <source>
        <dbReference type="ARBA" id="ARBA00022516"/>
    </source>
</evidence>
<evidence type="ECO:0000256" key="17">
    <source>
        <dbReference type="ARBA" id="ARBA00029843"/>
    </source>
</evidence>
<keyword evidence="9 23" id="KW-0808">Transferase</keyword>
<keyword evidence="8" id="KW-0328">Glycosyltransferase</keyword>
<feature type="compositionally biased region" description="Polar residues" evidence="21">
    <location>
        <begin position="452"/>
        <end position="461"/>
    </location>
</feature>
<keyword evidence="10" id="KW-0677">Repeat</keyword>
<dbReference type="InterPro" id="IPR050426">
    <property type="entry name" value="Glycosyltransferase_28"/>
</dbReference>
<dbReference type="InterPro" id="IPR048065">
    <property type="entry name" value="ATG26_PH_GRAM2"/>
</dbReference>
<comment type="catalytic activity">
    <reaction evidence="18">
        <text>ergosterol + UDP-alpha-D-glucose = ergosteryl 3-beta-D-glucoside + UDP + H(+)</text>
        <dbReference type="Rhea" id="RHEA:61836"/>
        <dbReference type="ChEBI" id="CHEBI:15378"/>
        <dbReference type="ChEBI" id="CHEBI:16933"/>
        <dbReference type="ChEBI" id="CHEBI:52973"/>
        <dbReference type="ChEBI" id="CHEBI:58223"/>
        <dbReference type="ChEBI" id="CHEBI:58885"/>
    </reaction>
    <physiologicalReaction direction="left-to-right" evidence="18">
        <dbReference type="Rhea" id="RHEA:61837"/>
    </physiologicalReaction>
</comment>
<evidence type="ECO:0000256" key="4">
    <source>
        <dbReference type="ARBA" id="ARBA00012650"/>
    </source>
</evidence>
<evidence type="ECO:0000256" key="12">
    <source>
        <dbReference type="ARBA" id="ARBA00023011"/>
    </source>
</evidence>
<dbReference type="CDD" id="cd03784">
    <property type="entry name" value="GT1_Gtf-like"/>
    <property type="match status" value="1"/>
</dbReference>
<evidence type="ECO:0000256" key="11">
    <source>
        <dbReference type="ARBA" id="ARBA00022955"/>
    </source>
</evidence>
<sequence>MPITQIISASDSEAGPKPSISLVPDKPSEPETSPRHHRLSRSLSKFKRWRGRSNSSLSMGSSEQQELQDSPNEARSDDDENGYNNDNADDLAKSKYMMKSIAGLLTTASVYAGMNNAQEMNVLSQVDSEESDSSDSFQENIGRNEVKSKKENLKTKSHPEVPRLDKRKPTLFDFSITREKLSKDNVAKLRQRFCLDEQEPFLNDFPAWLLKDVLVQGHIFITTKHFLFFAYLPKNPRAVKMSGNLNIRTKLIRSTRYWCVLKNHLFSMYTSSTELYFPVLTIDLREVQKIETQKHTLNGSATKTFKLYTDESTFKFNADSEFSAKSWVNALKKEQFAAQNSENNSISLKIPLPNIIEIDDQPIVNKALTLRLRALESSQTYAIDDFMFVFMDGSGSQVKESLGEQLAILQKSGVNTLYYDIPAKKSKSSFGKETPATAEQKNNGEDSKYLNVPTSAVPSSENGKKSRFRFRERSNSWFRRAKPLEDSQVEDVEEIYKDAANDIDSSVHSTIHIHEQEDSQEQTVAWKPSHLKNFAEMWAAKPIHYRNKFIPFQKDDTYLIKETEEVSANERFRYHFKFNKEKSLISTYYTYLNRNVPVYGKIYVSNDTVCFRSLLPGSNTYMVLPLVDVETCYKEKGFRFGYFVLVIVIHGHEELFFEFSTEVARDDIERILLKLLDNIYASSAEGSNISSASLGDVQHNPDSAKLKLFEDKINAEGFEVPLMIDENPHYKTSIKPNKSYKFGLLTIGSRGDVQPYIALGKGLIKEGHQVVIITHSEFRDFVESHGIQFEEIAGNPVELMSLMVENESMNVKMLREASSKFRGWIDALLQTSWEVCNRRKFDILIESPSAMVGIHITEALQIPYFRAFTMPWTRTRAYPHAFIVPDQKRGGNYNYLTHVLFENVFWKGISGQVNKWRVETLGLGKTNLFLLQQNNVPFLYNVSPTIFPPSIDFSEWVRVTGYWFLDDKSTFKPPAELQEFISEARSKGKKLVYIGFGSIVVSNAKEMTEALVEAVMEADVYCILNKGWSERLGDKAAKKTEVDLPRNILNIGNVPHDWLFPQVDAAVHHGGSGTTGASLRAGLPTVIKPFFGDQFFYAGRVEDIGVGIALKKLNAQTLADALKVATTNKIMKDRAGLIKKKISKEDGIKTAISAIYNELEYARSVTLSRVKTPRKKEETVDATKLTPAETTDEGWTMI</sequence>
<evidence type="ECO:0000256" key="3">
    <source>
        <dbReference type="ARBA" id="ARBA00006962"/>
    </source>
</evidence>
<dbReference type="Gene3D" id="3.40.50.2000">
    <property type="entry name" value="Glycogen Phosphorylase B"/>
    <property type="match status" value="2"/>
</dbReference>
<evidence type="ECO:0000256" key="6">
    <source>
        <dbReference type="ARBA" id="ARBA00022490"/>
    </source>
</evidence>
<dbReference type="GO" id="GO:0005975">
    <property type="term" value="P:carbohydrate metabolic process"/>
    <property type="evidence" value="ECO:0007669"/>
    <property type="project" value="InterPro"/>
</dbReference>
<dbReference type="CDD" id="cd13215">
    <property type="entry name" value="PH-GRAM1_AGT26"/>
    <property type="match status" value="1"/>
</dbReference>
<gene>
    <name evidence="23" type="primary">ATG26_1</name>
    <name evidence="23" type="ORF">GRS66_003511</name>
</gene>
<dbReference type="GO" id="GO:0016020">
    <property type="term" value="C:membrane"/>
    <property type="evidence" value="ECO:0007669"/>
    <property type="project" value="UniProtKB-SubCell"/>
</dbReference>
<dbReference type="SUPFAM" id="SSF53756">
    <property type="entry name" value="UDP-Glycosyltransferase/glycogen phosphorylase"/>
    <property type="match status" value="1"/>
</dbReference>
<comment type="similarity">
    <text evidence="3">Belongs to the glycosyltransferase 28 family.</text>
</comment>
<evidence type="ECO:0000256" key="16">
    <source>
        <dbReference type="ARBA" id="ARBA00023221"/>
    </source>
</evidence>
<evidence type="ECO:0000256" key="14">
    <source>
        <dbReference type="ARBA" id="ARBA00023136"/>
    </source>
</evidence>
<dbReference type="EC" id="2.4.1.173" evidence="4"/>
<dbReference type="PROSITE" id="PS50003">
    <property type="entry name" value="PH_DOMAIN"/>
    <property type="match status" value="1"/>
</dbReference>
<dbReference type="GO" id="GO:0016126">
    <property type="term" value="P:sterol biosynthetic process"/>
    <property type="evidence" value="ECO:0007669"/>
    <property type="project" value="UniProtKB-KW"/>
</dbReference>
<feature type="compositionally biased region" description="Basic and acidic residues" evidence="21">
    <location>
        <begin position="142"/>
        <end position="162"/>
    </location>
</feature>
<evidence type="ECO:0000256" key="8">
    <source>
        <dbReference type="ARBA" id="ARBA00022676"/>
    </source>
</evidence>
<feature type="domain" description="PH" evidence="22">
    <location>
        <begin position="238"/>
        <end position="336"/>
    </location>
</feature>
<name>A0A6C1DX03_SACPS</name>
<dbReference type="FunFam" id="2.30.29.30:FF:000303">
    <property type="entry name" value="Sterol 3-beta-glucosyltransferase"/>
    <property type="match status" value="1"/>
</dbReference>
<dbReference type="InterPro" id="IPR048066">
    <property type="entry name" value="ATG26_PH_GRAM1"/>
</dbReference>
<evidence type="ECO:0000256" key="19">
    <source>
        <dbReference type="ARBA" id="ARBA00049453"/>
    </source>
</evidence>
<keyword evidence="12" id="KW-0756">Sterol biosynthesis</keyword>
<proteinExistence type="inferred from homology"/>
<feature type="region of interest" description="Disordered" evidence="21">
    <location>
        <begin position="124"/>
        <end position="162"/>
    </location>
</feature>
<feature type="compositionally biased region" description="Low complexity" evidence="21">
    <location>
        <begin position="52"/>
        <end position="67"/>
    </location>
</feature>
<keyword evidence="6" id="KW-0963">Cytoplasm</keyword>
<comment type="function">
    <text evidence="20">Sterol glycosyltransferase responsible for the glycosylation of ergosterol to form ergosterol-glucoside. Also shows activity in vitro on other sterols such as cholesterol, beta-sitosterol, stigmasterol and tomatidine. In contrasts to what is observed in Pichia pastoris and Aspergillus oryzae, is not involved in cytoplasm to vacuole transport (Cvt), pexophagy or nonselective autophagy in Saccharomyces cerevisiae.</text>
</comment>
<organism evidence="23 24">
    <name type="scientific">Saccharomyces pastorianus</name>
    <name type="common">Lager yeast</name>
    <name type="synonym">Saccharomyces cerevisiae x Saccharomyces eubayanus</name>
    <dbReference type="NCBI Taxonomy" id="27292"/>
    <lineage>
        <taxon>Eukaryota</taxon>
        <taxon>Fungi</taxon>
        <taxon>Dikarya</taxon>
        <taxon>Ascomycota</taxon>
        <taxon>Saccharomycotina</taxon>
        <taxon>Saccharomycetes</taxon>
        <taxon>Saccharomycetales</taxon>
        <taxon>Saccharomycetaceae</taxon>
        <taxon>Saccharomyces</taxon>
    </lineage>
</organism>
<dbReference type="CDD" id="cd13216">
    <property type="entry name" value="PH-GRAM2_AGT26"/>
    <property type="match status" value="1"/>
</dbReference>
<dbReference type="InterPro" id="IPR001849">
    <property type="entry name" value="PH_domain"/>
</dbReference>
<evidence type="ECO:0000256" key="21">
    <source>
        <dbReference type="SAM" id="MobiDB-lite"/>
    </source>
</evidence>
<comment type="catalytic activity">
    <reaction evidence="19">
        <text>a sterol + UDP-alpha-D-glucose = a sterol 3-beta-D-glucoside + UDP + H(+)</text>
        <dbReference type="Rhea" id="RHEA:22724"/>
        <dbReference type="ChEBI" id="CHEBI:15378"/>
        <dbReference type="ChEBI" id="CHEBI:15889"/>
        <dbReference type="ChEBI" id="CHEBI:37424"/>
        <dbReference type="ChEBI" id="CHEBI:58223"/>
        <dbReference type="ChEBI" id="CHEBI:58885"/>
        <dbReference type="EC" id="2.4.1.173"/>
    </reaction>
    <physiologicalReaction direction="left-to-right" evidence="19">
        <dbReference type="Rhea" id="RHEA:22725"/>
    </physiologicalReaction>
</comment>
<dbReference type="FunFam" id="3.40.50.2000:FF:000009">
    <property type="entry name" value="Sterol 3-beta-glucosyltransferase UGT80A2"/>
    <property type="match status" value="1"/>
</dbReference>
<dbReference type="EMBL" id="CP048993">
    <property type="protein sequence ID" value="QID81150.1"/>
    <property type="molecule type" value="Genomic_DNA"/>
</dbReference>
<reference evidence="23 24" key="1">
    <citation type="journal article" date="2019" name="BMC Genomics">
        <title>Chromosome level assembly and comparative genome analysis confirm lager-brewing yeasts originated from a single hybridization.</title>
        <authorList>
            <person name="Salazar A.N."/>
            <person name="Gorter de Vries A.R."/>
            <person name="van den Broek M."/>
            <person name="Brouwers N."/>
            <person name="de la Torre Cortes P."/>
            <person name="Kuijpers N.G.A."/>
            <person name="Daran J.G."/>
            <person name="Abeel T."/>
        </authorList>
    </citation>
    <scope>NUCLEOTIDE SEQUENCE [LARGE SCALE GENOMIC DNA]</scope>
    <source>
        <strain evidence="23 24">CBS 1483</strain>
    </source>
</reference>
<dbReference type="Gene3D" id="2.30.29.30">
    <property type="entry name" value="Pleckstrin-homology domain (PH domain)/Phosphotyrosine-binding domain (PTB)"/>
    <property type="match status" value="2"/>
</dbReference>
<evidence type="ECO:0000256" key="1">
    <source>
        <dbReference type="ARBA" id="ARBA00004170"/>
    </source>
</evidence>
<dbReference type="AlphaFoldDB" id="A0A6C1DX03"/>
<keyword evidence="11" id="KW-0752">Steroid biosynthesis</keyword>
<feature type="compositionally biased region" description="Polar residues" evidence="21">
    <location>
        <begin position="1"/>
        <end position="11"/>
    </location>
</feature>
<keyword evidence="13" id="KW-0443">Lipid metabolism</keyword>
<evidence type="ECO:0000256" key="5">
    <source>
        <dbReference type="ARBA" id="ARBA00017894"/>
    </source>
</evidence>
<dbReference type="SMART" id="SM00233">
    <property type="entry name" value="PH"/>
    <property type="match status" value="1"/>
</dbReference>
<evidence type="ECO:0000313" key="23">
    <source>
        <dbReference type="EMBL" id="QID81150.1"/>
    </source>
</evidence>
<dbReference type="OrthoDB" id="10261837at2759"/>